<protein>
    <submittedName>
        <fullName evidence="2">RNA-binding S4 domain-containing protein</fullName>
    </submittedName>
</protein>
<keyword evidence="3" id="KW-1185">Reference proteome</keyword>
<proteinExistence type="predicted"/>
<dbReference type="Pfam" id="PF13275">
    <property type="entry name" value="S4_2"/>
    <property type="match status" value="1"/>
</dbReference>
<evidence type="ECO:0000256" key="1">
    <source>
        <dbReference type="PROSITE-ProRule" id="PRU00182"/>
    </source>
</evidence>
<comment type="caution">
    <text evidence="2">The sequence shown here is derived from an EMBL/GenBank/DDBJ whole genome shotgun (WGS) entry which is preliminary data.</text>
</comment>
<gene>
    <name evidence="2" type="ORF">V2E24_01565</name>
</gene>
<dbReference type="RefSeq" id="WP_330500677.1">
    <property type="nucleotide sequence ID" value="NZ_JAZDWZ010000004.1"/>
</dbReference>
<dbReference type="EMBL" id="JAZDWZ010000004">
    <property type="protein sequence ID" value="MEE3928264.1"/>
    <property type="molecule type" value="Genomic_DNA"/>
</dbReference>
<evidence type="ECO:0000313" key="3">
    <source>
        <dbReference type="Proteomes" id="UP001344817"/>
    </source>
</evidence>
<dbReference type="Proteomes" id="UP001344817">
    <property type="component" value="Unassembled WGS sequence"/>
</dbReference>
<evidence type="ECO:0000313" key="2">
    <source>
        <dbReference type="EMBL" id="MEE3928264.1"/>
    </source>
</evidence>
<accession>A0ABU7ML65</accession>
<name>A0ABU7ML65_9BACT</name>
<dbReference type="CDD" id="cd00165">
    <property type="entry name" value="S4"/>
    <property type="match status" value="1"/>
</dbReference>
<keyword evidence="1" id="KW-0694">RNA-binding</keyword>
<sequence>MIIKIKGDSIKVGQFLKKVNETETGGQSKKFIKNNEVKVNGKLVEGRSSKIRIGDIVWVNDSLFKIEGEDN</sequence>
<dbReference type="InterPro" id="IPR036986">
    <property type="entry name" value="S4_RNA-bd_sf"/>
</dbReference>
<organism evidence="2 3">
    <name type="scientific">Mycoplasmopsis ciconiae</name>
    <dbReference type="NCBI Taxonomy" id="561067"/>
    <lineage>
        <taxon>Bacteria</taxon>
        <taxon>Bacillati</taxon>
        <taxon>Mycoplasmatota</taxon>
        <taxon>Mycoplasmoidales</taxon>
        <taxon>Metamycoplasmataceae</taxon>
        <taxon>Mycoplasmopsis</taxon>
    </lineage>
</organism>
<dbReference type="Gene3D" id="3.10.290.10">
    <property type="entry name" value="RNA-binding S4 domain"/>
    <property type="match status" value="1"/>
</dbReference>
<dbReference type="SUPFAM" id="SSF55174">
    <property type="entry name" value="Alpha-L RNA-binding motif"/>
    <property type="match status" value="1"/>
</dbReference>
<dbReference type="PROSITE" id="PS50889">
    <property type="entry name" value="S4"/>
    <property type="match status" value="1"/>
</dbReference>
<reference evidence="2" key="1">
    <citation type="submission" date="2024-01" db="EMBL/GenBank/DDBJ databases">
        <title>Genome sequence of Mycoplasma ciconiae type strain DSM 25251.</title>
        <authorList>
            <person name="Spergser J."/>
        </authorList>
    </citation>
    <scope>NUCLEOTIDE SEQUENCE [LARGE SCALE GENOMIC DNA]</scope>
    <source>
        <strain evidence="2">DSM 25251</strain>
    </source>
</reference>